<dbReference type="PANTHER" id="PTHR43735:SF3">
    <property type="entry name" value="FERROPTOSIS SUPPRESSOR PROTEIN 1"/>
    <property type="match status" value="1"/>
</dbReference>
<evidence type="ECO:0000256" key="3">
    <source>
        <dbReference type="ARBA" id="ARBA00022827"/>
    </source>
</evidence>
<dbReference type="PANTHER" id="PTHR43735">
    <property type="entry name" value="APOPTOSIS-INDUCING FACTOR 1"/>
    <property type="match status" value="1"/>
</dbReference>
<comment type="caution">
    <text evidence="6">The sequence shown here is derived from an EMBL/GenBank/DDBJ whole genome shotgun (WGS) entry which is preliminary data.</text>
</comment>
<evidence type="ECO:0000259" key="5">
    <source>
        <dbReference type="Pfam" id="PF07992"/>
    </source>
</evidence>
<accession>A0ABR4L4C0</accession>
<dbReference type="PRINTS" id="PR00411">
    <property type="entry name" value="PNDRDTASEI"/>
</dbReference>
<evidence type="ECO:0000256" key="4">
    <source>
        <dbReference type="ARBA" id="ARBA00023002"/>
    </source>
</evidence>
<dbReference type="RefSeq" id="XP_070904175.1">
    <property type="nucleotide sequence ID" value="XM_071048149.1"/>
</dbReference>
<gene>
    <name evidence="6" type="ORF">BJX68DRAFT_276635</name>
</gene>
<dbReference type="InterPro" id="IPR023753">
    <property type="entry name" value="FAD/NAD-binding_dom"/>
</dbReference>
<keyword evidence="4" id="KW-0560">Oxidoreductase</keyword>
<proteinExistence type="inferred from homology"/>
<dbReference type="InterPro" id="IPR036188">
    <property type="entry name" value="FAD/NAD-bd_sf"/>
</dbReference>
<evidence type="ECO:0000313" key="7">
    <source>
        <dbReference type="Proteomes" id="UP001610444"/>
    </source>
</evidence>
<reference evidence="6 7" key="1">
    <citation type="submission" date="2024-07" db="EMBL/GenBank/DDBJ databases">
        <title>Section-level genome sequencing and comparative genomics of Aspergillus sections Usti and Cavernicolus.</title>
        <authorList>
            <consortium name="Lawrence Berkeley National Laboratory"/>
            <person name="Nybo J.L."/>
            <person name="Vesth T.C."/>
            <person name="Theobald S."/>
            <person name="Frisvad J.C."/>
            <person name="Larsen T.O."/>
            <person name="Kjaerboelling I."/>
            <person name="Rothschild-Mancinelli K."/>
            <person name="Lyhne E.K."/>
            <person name="Kogle M.E."/>
            <person name="Barry K."/>
            <person name="Clum A."/>
            <person name="Na H."/>
            <person name="Ledsgaard L."/>
            <person name="Lin J."/>
            <person name="Lipzen A."/>
            <person name="Kuo A."/>
            <person name="Riley R."/>
            <person name="Mondo S."/>
            <person name="LaButti K."/>
            <person name="Haridas S."/>
            <person name="Pangalinan J."/>
            <person name="Salamov A.A."/>
            <person name="Simmons B.A."/>
            <person name="Magnuson J.K."/>
            <person name="Chen J."/>
            <person name="Drula E."/>
            <person name="Henrissat B."/>
            <person name="Wiebenga A."/>
            <person name="Lubbers R.J."/>
            <person name="Gomes A.C."/>
            <person name="Macurrencykelacurrency M.R."/>
            <person name="Stajich J."/>
            <person name="Grigoriev I.V."/>
            <person name="Mortensen U.H."/>
            <person name="De vries R.P."/>
            <person name="Baker S.E."/>
            <person name="Andersen M.R."/>
        </authorList>
    </citation>
    <scope>NUCLEOTIDE SEQUENCE [LARGE SCALE GENOMIC DNA]</scope>
    <source>
        <strain evidence="6 7">CBS 756.74</strain>
    </source>
</reference>
<dbReference type="Pfam" id="PF07992">
    <property type="entry name" value="Pyr_redox_2"/>
    <property type="match status" value="1"/>
</dbReference>
<keyword evidence="7" id="KW-1185">Reference proteome</keyword>
<dbReference type="Proteomes" id="UP001610444">
    <property type="component" value="Unassembled WGS sequence"/>
</dbReference>
<name>A0ABR4L4C0_9EURO</name>
<dbReference type="PRINTS" id="PR00368">
    <property type="entry name" value="FADPNR"/>
</dbReference>
<sequence>MSKLVSVVVIGGSHAGLAVSQKLLRQTTRAKVTLINPSDEYYFNIAAPRFLVKPESLPQSKYLYSIPDAFRDYPADRFTFVKGLVTEIDVATKSVSVALAANSATTTTSPPPTATSFGFDYLVIASGSTTPATLGQSGVRLPFKATAFEDTRKAIHEAQEKLRTAKRILIGGAGALGVELAGELAEVAGPKKITLVSRSSELLAGATAPVQRTASLLLRQRNVHVLTGATVVAAVHEAHSQTWKVELSTGRTYTVDAYVATTGTIPNNAFIPKSFLNAQGWVNVDNQLRVLEDGVSRSDTYALGDITCHPYRLLSRVPLQGETVAANIVEAIEKRGQVRTYLAEAQKKMMVVPVGQSTGAGHVGGWTLFGCLVWYFKGRDFLTYKAPRFLRGEEH</sequence>
<dbReference type="SUPFAM" id="SSF51905">
    <property type="entry name" value="FAD/NAD(P)-binding domain"/>
    <property type="match status" value="1"/>
</dbReference>
<keyword evidence="3" id="KW-0274">FAD</keyword>
<protein>
    <recommendedName>
        <fullName evidence="5">FAD/NAD(P)-binding domain-containing protein</fullName>
    </recommendedName>
</protein>
<organism evidence="6 7">
    <name type="scientific">Aspergillus pseudodeflectus</name>
    <dbReference type="NCBI Taxonomy" id="176178"/>
    <lineage>
        <taxon>Eukaryota</taxon>
        <taxon>Fungi</taxon>
        <taxon>Dikarya</taxon>
        <taxon>Ascomycota</taxon>
        <taxon>Pezizomycotina</taxon>
        <taxon>Eurotiomycetes</taxon>
        <taxon>Eurotiomycetidae</taxon>
        <taxon>Eurotiales</taxon>
        <taxon>Aspergillaceae</taxon>
        <taxon>Aspergillus</taxon>
        <taxon>Aspergillus subgen. Nidulantes</taxon>
    </lineage>
</organism>
<evidence type="ECO:0000256" key="1">
    <source>
        <dbReference type="ARBA" id="ARBA00006442"/>
    </source>
</evidence>
<evidence type="ECO:0000256" key="2">
    <source>
        <dbReference type="ARBA" id="ARBA00022630"/>
    </source>
</evidence>
<comment type="similarity">
    <text evidence="1">Belongs to the FAD-dependent oxidoreductase family.</text>
</comment>
<dbReference type="EMBL" id="JBFXLR010000003">
    <property type="protein sequence ID" value="KAL2859241.1"/>
    <property type="molecule type" value="Genomic_DNA"/>
</dbReference>
<dbReference type="GeneID" id="98163313"/>
<evidence type="ECO:0000313" key="6">
    <source>
        <dbReference type="EMBL" id="KAL2859241.1"/>
    </source>
</evidence>
<feature type="domain" description="FAD/NAD(P)-binding" evidence="5">
    <location>
        <begin position="6"/>
        <end position="311"/>
    </location>
</feature>
<dbReference type="Gene3D" id="3.50.50.100">
    <property type="match status" value="1"/>
</dbReference>
<keyword evidence="2" id="KW-0285">Flavoprotein</keyword>